<dbReference type="GO" id="GO:0042277">
    <property type="term" value="F:peptide binding"/>
    <property type="evidence" value="ECO:0007669"/>
    <property type="project" value="TreeGrafter"/>
</dbReference>
<feature type="chain" id="PRO_5016463116" evidence="1">
    <location>
        <begin position="19"/>
        <end position="632"/>
    </location>
</feature>
<dbReference type="GO" id="GO:0005615">
    <property type="term" value="C:extracellular space"/>
    <property type="evidence" value="ECO:0007669"/>
    <property type="project" value="TreeGrafter"/>
</dbReference>
<keyword evidence="1" id="KW-0732">Signal</keyword>
<evidence type="ECO:0000313" key="4">
    <source>
        <dbReference type="Proteomes" id="UP000249547"/>
    </source>
</evidence>
<keyword evidence="4" id="KW-1185">Reference proteome</keyword>
<protein>
    <submittedName>
        <fullName evidence="3">Peptidase M1-like protein</fullName>
    </submittedName>
</protein>
<dbReference type="InterPro" id="IPR027268">
    <property type="entry name" value="Peptidase_M4/M1_CTD_sf"/>
</dbReference>
<dbReference type="PANTHER" id="PTHR11533:SF174">
    <property type="entry name" value="PUROMYCIN-SENSITIVE AMINOPEPTIDASE-RELATED"/>
    <property type="match status" value="1"/>
</dbReference>
<organism evidence="3 4">
    <name type="scientific">Chitinophaga skermanii</name>
    <dbReference type="NCBI Taxonomy" id="331697"/>
    <lineage>
        <taxon>Bacteria</taxon>
        <taxon>Pseudomonadati</taxon>
        <taxon>Bacteroidota</taxon>
        <taxon>Chitinophagia</taxon>
        <taxon>Chitinophagales</taxon>
        <taxon>Chitinophagaceae</taxon>
        <taxon>Chitinophaga</taxon>
    </lineage>
</organism>
<dbReference type="InterPro" id="IPR014782">
    <property type="entry name" value="Peptidase_M1_dom"/>
</dbReference>
<dbReference type="CDD" id="cd09603">
    <property type="entry name" value="M1_APN_like"/>
    <property type="match status" value="1"/>
</dbReference>
<name>A0A327PZ96_9BACT</name>
<dbReference type="OrthoDB" id="100605at2"/>
<dbReference type="GO" id="GO:0005737">
    <property type="term" value="C:cytoplasm"/>
    <property type="evidence" value="ECO:0007669"/>
    <property type="project" value="TreeGrafter"/>
</dbReference>
<dbReference type="EMBL" id="QLLL01000015">
    <property type="protein sequence ID" value="RAI97565.1"/>
    <property type="molecule type" value="Genomic_DNA"/>
</dbReference>
<dbReference type="GO" id="GO:0070006">
    <property type="term" value="F:metalloaminopeptidase activity"/>
    <property type="evidence" value="ECO:0007669"/>
    <property type="project" value="TreeGrafter"/>
</dbReference>
<dbReference type="GO" id="GO:0016020">
    <property type="term" value="C:membrane"/>
    <property type="evidence" value="ECO:0007669"/>
    <property type="project" value="TreeGrafter"/>
</dbReference>
<dbReference type="RefSeq" id="WP_111600446.1">
    <property type="nucleotide sequence ID" value="NZ_QLLL01000015.1"/>
</dbReference>
<evidence type="ECO:0000256" key="1">
    <source>
        <dbReference type="SAM" id="SignalP"/>
    </source>
</evidence>
<dbReference type="InterPro" id="IPR050344">
    <property type="entry name" value="Peptidase_M1_aminopeptidases"/>
</dbReference>
<sequence length="632" mass="72802">MKTWLTSFFFCIPFLAFAQVSTDGTGVFLLSTDSSRKIIIRKEGEKLVADLPVFVRTFRDLVPTKDGKYELKDLGAKVIIEPGRTSSGDIRQWIVTDPGGKGIWQYKAPAPPLRREGRLSKGFGRIDSLRGELTPMRTCYDVTYYDIDITLQPKQRFVHGSNDIHFKTVAAFKRMQVDLYNEMNIYAITFEGKHLPYTRAFDAVFVDMPRELQVGEQAVLHIQFGGQPQVPNLAEPMNGGVLWYFDQNQASWSQAICQGSGASTWLPNKDHLSDEPDSVQIKITAPRNLQTISNGRMVAQHLVDSTLQQTTWRVTYPINNYNITFNLGDYAHQRDYFVQGEDSLSIDFYYLKSHEALAPITFNRIKPMLARYTEWFGPYPFPRDGFKLIESPHAMEHQSAVSIESLKTGDSSNLRNLVWHEVAHEWWGNNISIRDMADFWVHEAFASYAEVLSMQAELGTEAMLQYCRKEKPRNKQPIRGLYNVNHIHDDINDLYVKGALILHTFRSTLQNDTQFFALLRHLQQQFAYQTITGDMLIQAINAYVKKDYTQFFEQYIGYTRVPTLVYNIKNGVLSFKWEVDVPSYDYPVDVVAQGKKVRLHPTKEWQSIEMPGVKAKHLKVDTDWFYVQGRIE</sequence>
<dbReference type="SUPFAM" id="SSF63737">
    <property type="entry name" value="Leukotriene A4 hydrolase N-terminal domain"/>
    <property type="match status" value="1"/>
</dbReference>
<dbReference type="GO" id="GO:0043171">
    <property type="term" value="P:peptide catabolic process"/>
    <property type="evidence" value="ECO:0007669"/>
    <property type="project" value="TreeGrafter"/>
</dbReference>
<evidence type="ECO:0000259" key="2">
    <source>
        <dbReference type="Pfam" id="PF01433"/>
    </source>
</evidence>
<gene>
    <name evidence="3" type="ORF">LX64_05073</name>
</gene>
<dbReference type="Proteomes" id="UP000249547">
    <property type="component" value="Unassembled WGS sequence"/>
</dbReference>
<evidence type="ECO:0000313" key="3">
    <source>
        <dbReference type="EMBL" id="RAI97565.1"/>
    </source>
</evidence>
<dbReference type="Gene3D" id="2.60.40.1730">
    <property type="entry name" value="tricorn interacting facor f3 domain"/>
    <property type="match status" value="1"/>
</dbReference>
<dbReference type="PANTHER" id="PTHR11533">
    <property type="entry name" value="PROTEASE M1 ZINC METALLOPROTEASE"/>
    <property type="match status" value="1"/>
</dbReference>
<reference evidence="3 4" key="1">
    <citation type="submission" date="2018-06" db="EMBL/GenBank/DDBJ databases">
        <title>Genomic Encyclopedia of Archaeal and Bacterial Type Strains, Phase II (KMG-II): from individual species to whole genera.</title>
        <authorList>
            <person name="Goeker M."/>
        </authorList>
    </citation>
    <scope>NUCLEOTIDE SEQUENCE [LARGE SCALE GENOMIC DNA]</scope>
    <source>
        <strain evidence="3 4">DSM 23857</strain>
    </source>
</reference>
<dbReference type="InterPro" id="IPR042097">
    <property type="entry name" value="Aminopeptidase_N-like_N_sf"/>
</dbReference>
<accession>A0A327PZ96</accession>
<comment type="caution">
    <text evidence="3">The sequence shown here is derived from an EMBL/GenBank/DDBJ whole genome shotgun (WGS) entry which is preliminary data.</text>
</comment>
<dbReference type="GO" id="GO:0008270">
    <property type="term" value="F:zinc ion binding"/>
    <property type="evidence" value="ECO:0007669"/>
    <property type="project" value="InterPro"/>
</dbReference>
<dbReference type="Pfam" id="PF01433">
    <property type="entry name" value="Peptidase_M1"/>
    <property type="match status" value="1"/>
</dbReference>
<proteinExistence type="predicted"/>
<feature type="domain" description="Peptidase M1 membrane alanine aminopeptidase" evidence="2">
    <location>
        <begin position="405"/>
        <end position="555"/>
    </location>
</feature>
<dbReference type="Gene3D" id="1.10.390.10">
    <property type="entry name" value="Neutral Protease Domain 2"/>
    <property type="match status" value="1"/>
</dbReference>
<dbReference type="AlphaFoldDB" id="A0A327PZ96"/>
<dbReference type="SUPFAM" id="SSF55486">
    <property type="entry name" value="Metalloproteases ('zincins'), catalytic domain"/>
    <property type="match status" value="1"/>
</dbReference>
<feature type="signal peptide" evidence="1">
    <location>
        <begin position="1"/>
        <end position="18"/>
    </location>
</feature>